<feature type="transmembrane region" description="Helical" evidence="6">
    <location>
        <begin position="228"/>
        <end position="248"/>
    </location>
</feature>
<organism evidence="8 9">
    <name type="scientific">Anaeramoeba ignava</name>
    <name type="common">Anaerobic marine amoeba</name>
    <dbReference type="NCBI Taxonomy" id="1746090"/>
    <lineage>
        <taxon>Eukaryota</taxon>
        <taxon>Metamonada</taxon>
        <taxon>Anaeramoebidae</taxon>
        <taxon>Anaeramoeba</taxon>
    </lineage>
</organism>
<evidence type="ECO:0000256" key="1">
    <source>
        <dbReference type="ARBA" id="ARBA00004127"/>
    </source>
</evidence>
<comment type="similarity">
    <text evidence="2">Belongs to the plant tobamovirus multiplication TOM1 protein family.</text>
</comment>
<dbReference type="OrthoDB" id="19353at2759"/>
<protein>
    <submittedName>
        <fullName evidence="8">Tobamovirus multiplication protein 1-like isoform x1</fullName>
    </submittedName>
</protein>
<reference evidence="8" key="1">
    <citation type="submission" date="2022-10" db="EMBL/GenBank/DDBJ databases">
        <title>Novel sulphate-reducing endosymbionts in the free-living metamonad Anaeramoeba.</title>
        <authorList>
            <person name="Jerlstrom-Hultqvist J."/>
            <person name="Cepicka I."/>
            <person name="Gallot-Lavallee L."/>
            <person name="Salas-Leiva D."/>
            <person name="Curtis B.A."/>
            <person name="Zahonova K."/>
            <person name="Pipaliya S."/>
            <person name="Dacks J."/>
            <person name="Roger A.J."/>
        </authorList>
    </citation>
    <scope>NUCLEOTIDE SEQUENCE</scope>
    <source>
        <strain evidence="8">BMAN</strain>
    </source>
</reference>
<evidence type="ECO:0000313" key="9">
    <source>
        <dbReference type="Proteomes" id="UP001149090"/>
    </source>
</evidence>
<dbReference type="Proteomes" id="UP001149090">
    <property type="component" value="Unassembled WGS sequence"/>
</dbReference>
<accession>A0A9Q0LHW9</accession>
<dbReference type="PANTHER" id="PTHR31142">
    <property type="entry name" value="TOBAMOVIRUS MULTIPLICATION PROTEIN 1-LIKE ISOFORM X1"/>
    <property type="match status" value="1"/>
</dbReference>
<evidence type="ECO:0000256" key="3">
    <source>
        <dbReference type="ARBA" id="ARBA00022692"/>
    </source>
</evidence>
<keyword evidence="3 6" id="KW-0812">Transmembrane</keyword>
<feature type="transmembrane region" description="Helical" evidence="6">
    <location>
        <begin position="40"/>
        <end position="59"/>
    </location>
</feature>
<feature type="transmembrane region" description="Helical" evidence="6">
    <location>
        <begin position="195"/>
        <end position="216"/>
    </location>
</feature>
<feature type="domain" description="THH1/TOM1/TOM3" evidence="7">
    <location>
        <begin position="8"/>
        <end position="249"/>
    </location>
</feature>
<name>A0A9Q0LHW9_ANAIG</name>
<dbReference type="InterPro" id="IPR040226">
    <property type="entry name" value="THH1/TOM1/TOM3"/>
</dbReference>
<keyword evidence="9" id="KW-1185">Reference proteome</keyword>
<evidence type="ECO:0000313" key="8">
    <source>
        <dbReference type="EMBL" id="KAJ5073202.1"/>
    </source>
</evidence>
<dbReference type="Pfam" id="PF06454">
    <property type="entry name" value="THH1_TOM1-3_dom"/>
    <property type="match status" value="1"/>
</dbReference>
<evidence type="ECO:0000256" key="2">
    <source>
        <dbReference type="ARBA" id="ARBA00006779"/>
    </source>
</evidence>
<gene>
    <name evidence="8" type="ORF">M0811_08884</name>
</gene>
<evidence type="ECO:0000256" key="5">
    <source>
        <dbReference type="ARBA" id="ARBA00023136"/>
    </source>
</evidence>
<dbReference type="OMA" id="SCTSYQH"/>
<comment type="subcellular location">
    <subcellularLocation>
        <location evidence="1">Endomembrane system</location>
        <topology evidence="1">Multi-pass membrane protein</topology>
    </subcellularLocation>
</comment>
<evidence type="ECO:0000256" key="4">
    <source>
        <dbReference type="ARBA" id="ARBA00022989"/>
    </source>
</evidence>
<comment type="caution">
    <text evidence="8">The sequence shown here is derived from an EMBL/GenBank/DDBJ whole genome shotgun (WGS) entry which is preliminary data.</text>
</comment>
<proteinExistence type="inferred from homology"/>
<dbReference type="GO" id="GO:0012505">
    <property type="term" value="C:endomembrane system"/>
    <property type="evidence" value="ECO:0007669"/>
    <property type="project" value="UniProtKB-SubCell"/>
</dbReference>
<dbReference type="EMBL" id="JAPDFW010000076">
    <property type="protein sequence ID" value="KAJ5073202.1"/>
    <property type="molecule type" value="Genomic_DNA"/>
</dbReference>
<feature type="transmembrane region" description="Helical" evidence="6">
    <location>
        <begin position="6"/>
        <end position="28"/>
    </location>
</feature>
<feature type="transmembrane region" description="Helical" evidence="6">
    <location>
        <begin position="151"/>
        <end position="175"/>
    </location>
</feature>
<keyword evidence="4 6" id="KW-1133">Transmembrane helix</keyword>
<evidence type="ECO:0000256" key="6">
    <source>
        <dbReference type="SAM" id="Phobius"/>
    </source>
</evidence>
<evidence type="ECO:0000259" key="7">
    <source>
        <dbReference type="Pfam" id="PF06454"/>
    </source>
</evidence>
<dbReference type="InterPro" id="IPR009457">
    <property type="entry name" value="THH1/TOM1/TOM3_dom"/>
</dbReference>
<dbReference type="PANTHER" id="PTHR31142:SF3">
    <property type="entry name" value="THH1_TOM1_TOM3 DOMAIN-CONTAINING PROTEIN"/>
    <property type="match status" value="1"/>
</dbReference>
<sequence>MSSSNLTIFLVPICLYSLLLIMVIIQMVRLFKNKAEQNLYLVQFRTHSLLIVFLLARLLTLTLEFQNSTSLVWLFVIKRIAYLVFFTSFTLLLYFWVKISHSFQRNRRNRQTAKIPFIIINVVLYGFSLICVMIFGLSLETVSYNNSFYKANVLIIAAAFFLQSIGFVAYGIILFRKFKKMSGLFPDRKTFLAKITFVSLLISLCFLVRFVVLLYYPITARFLNSWLFLISAYLIPEIIPTLVQLIVLRPRIITEMGESETHLISDEKEQSTLYVTENTD</sequence>
<keyword evidence="5 6" id="KW-0472">Membrane</keyword>
<feature type="transmembrane region" description="Helical" evidence="6">
    <location>
        <begin position="118"/>
        <end position="139"/>
    </location>
</feature>
<feature type="transmembrane region" description="Helical" evidence="6">
    <location>
        <begin position="71"/>
        <end position="97"/>
    </location>
</feature>
<dbReference type="AlphaFoldDB" id="A0A9Q0LHW9"/>